<organism evidence="2 3">
    <name type="scientific">Parathielavia hyrcaniae</name>
    <dbReference type="NCBI Taxonomy" id="113614"/>
    <lineage>
        <taxon>Eukaryota</taxon>
        <taxon>Fungi</taxon>
        <taxon>Dikarya</taxon>
        <taxon>Ascomycota</taxon>
        <taxon>Pezizomycotina</taxon>
        <taxon>Sordariomycetes</taxon>
        <taxon>Sordariomycetidae</taxon>
        <taxon>Sordariales</taxon>
        <taxon>Chaetomiaceae</taxon>
        <taxon>Parathielavia</taxon>
    </lineage>
</organism>
<dbReference type="EMBL" id="MU863625">
    <property type="protein sequence ID" value="KAK4105590.1"/>
    <property type="molecule type" value="Genomic_DNA"/>
</dbReference>
<name>A0AAN6QC87_9PEZI</name>
<keyword evidence="3" id="KW-1185">Reference proteome</keyword>
<reference evidence="2" key="1">
    <citation type="journal article" date="2023" name="Mol. Phylogenet. Evol.">
        <title>Genome-scale phylogeny and comparative genomics of the fungal order Sordariales.</title>
        <authorList>
            <person name="Hensen N."/>
            <person name="Bonometti L."/>
            <person name="Westerberg I."/>
            <person name="Brannstrom I.O."/>
            <person name="Guillou S."/>
            <person name="Cros-Aarteil S."/>
            <person name="Calhoun S."/>
            <person name="Haridas S."/>
            <person name="Kuo A."/>
            <person name="Mondo S."/>
            <person name="Pangilinan J."/>
            <person name="Riley R."/>
            <person name="LaButti K."/>
            <person name="Andreopoulos B."/>
            <person name="Lipzen A."/>
            <person name="Chen C."/>
            <person name="Yan M."/>
            <person name="Daum C."/>
            <person name="Ng V."/>
            <person name="Clum A."/>
            <person name="Steindorff A."/>
            <person name="Ohm R.A."/>
            <person name="Martin F."/>
            <person name="Silar P."/>
            <person name="Natvig D.O."/>
            <person name="Lalanne C."/>
            <person name="Gautier V."/>
            <person name="Ament-Velasquez S.L."/>
            <person name="Kruys A."/>
            <person name="Hutchinson M.I."/>
            <person name="Powell A.J."/>
            <person name="Barry K."/>
            <person name="Miller A.N."/>
            <person name="Grigoriev I.V."/>
            <person name="Debuchy R."/>
            <person name="Gladieux P."/>
            <person name="Hiltunen Thoren M."/>
            <person name="Johannesson H."/>
        </authorList>
    </citation>
    <scope>NUCLEOTIDE SEQUENCE</scope>
    <source>
        <strain evidence="2">CBS 757.83</strain>
    </source>
</reference>
<comment type="caution">
    <text evidence="2">The sequence shown here is derived from an EMBL/GenBank/DDBJ whole genome shotgun (WGS) entry which is preliminary data.</text>
</comment>
<dbReference type="AlphaFoldDB" id="A0AAN6QC87"/>
<evidence type="ECO:0000313" key="3">
    <source>
        <dbReference type="Proteomes" id="UP001305647"/>
    </source>
</evidence>
<accession>A0AAN6QC87</accession>
<evidence type="ECO:0000313" key="2">
    <source>
        <dbReference type="EMBL" id="KAK4105590.1"/>
    </source>
</evidence>
<sequence>MVPHVTLTQSAPFCLPPLSSCAWTPVLAPMPYVARWPLRIRTWIVSSCSTATHHIRTIKRPVPPAITTSCDLAPVDCAPSKAVPTFRGPDKPSFALSSGRHRVMQS</sequence>
<reference evidence="2" key="2">
    <citation type="submission" date="2023-05" db="EMBL/GenBank/DDBJ databases">
        <authorList>
            <consortium name="Lawrence Berkeley National Laboratory"/>
            <person name="Steindorff A."/>
            <person name="Hensen N."/>
            <person name="Bonometti L."/>
            <person name="Westerberg I."/>
            <person name="Brannstrom I.O."/>
            <person name="Guillou S."/>
            <person name="Cros-Aarteil S."/>
            <person name="Calhoun S."/>
            <person name="Haridas S."/>
            <person name="Kuo A."/>
            <person name="Mondo S."/>
            <person name="Pangilinan J."/>
            <person name="Riley R."/>
            <person name="Labutti K."/>
            <person name="Andreopoulos B."/>
            <person name="Lipzen A."/>
            <person name="Chen C."/>
            <person name="Yanf M."/>
            <person name="Daum C."/>
            <person name="Ng V."/>
            <person name="Clum A."/>
            <person name="Ohm R."/>
            <person name="Martin F."/>
            <person name="Silar P."/>
            <person name="Natvig D."/>
            <person name="Lalanne C."/>
            <person name="Gautier V."/>
            <person name="Ament-Velasquez S.L."/>
            <person name="Kruys A."/>
            <person name="Hutchinson M.I."/>
            <person name="Powell A.J."/>
            <person name="Barry K."/>
            <person name="Miller A.N."/>
            <person name="Grigoriev I.V."/>
            <person name="Debuchy R."/>
            <person name="Gladieux P."/>
            <person name="Thoren M.H."/>
            <person name="Johannesson H."/>
        </authorList>
    </citation>
    <scope>NUCLEOTIDE SEQUENCE</scope>
    <source>
        <strain evidence="2">CBS 757.83</strain>
    </source>
</reference>
<protein>
    <submittedName>
        <fullName evidence="2">Uncharacterized protein</fullName>
    </submittedName>
</protein>
<evidence type="ECO:0000256" key="1">
    <source>
        <dbReference type="SAM" id="MobiDB-lite"/>
    </source>
</evidence>
<feature type="region of interest" description="Disordered" evidence="1">
    <location>
        <begin position="84"/>
        <end position="106"/>
    </location>
</feature>
<dbReference type="Proteomes" id="UP001305647">
    <property type="component" value="Unassembled WGS sequence"/>
</dbReference>
<proteinExistence type="predicted"/>
<gene>
    <name evidence="2" type="ORF">N658DRAFT_125399</name>
</gene>